<dbReference type="PROSITE" id="PS51371">
    <property type="entry name" value="CBS"/>
    <property type="match status" value="1"/>
</dbReference>
<evidence type="ECO:0000256" key="1">
    <source>
        <dbReference type="ARBA" id="ARBA00023122"/>
    </source>
</evidence>
<dbReference type="Pfam" id="PF00571">
    <property type="entry name" value="CBS"/>
    <property type="match status" value="2"/>
</dbReference>
<accession>A0A095X2R1</accession>
<dbReference type="CDD" id="cd04630">
    <property type="entry name" value="CBS_pair_bac"/>
    <property type="match status" value="1"/>
</dbReference>
<dbReference type="PANTHER" id="PTHR43080:SF2">
    <property type="entry name" value="CBS DOMAIN-CONTAINING PROTEIN"/>
    <property type="match status" value="1"/>
</dbReference>
<evidence type="ECO:0000259" key="3">
    <source>
        <dbReference type="PROSITE" id="PS51371"/>
    </source>
</evidence>
<protein>
    <submittedName>
        <fullName evidence="4">CBS domain protein</fullName>
    </submittedName>
</protein>
<dbReference type="OrthoDB" id="9771532at2"/>
<dbReference type="Proteomes" id="UP000029640">
    <property type="component" value="Unassembled WGS sequence"/>
</dbReference>
<name>A0A095X2R1_9GAMM</name>
<dbReference type="Gene3D" id="3.10.580.10">
    <property type="entry name" value="CBS-domain"/>
    <property type="match status" value="1"/>
</dbReference>
<comment type="caution">
    <text evidence="4">The sequence shown here is derived from an EMBL/GenBank/DDBJ whole genome shotgun (WGS) entry which is preliminary data.</text>
</comment>
<gene>
    <name evidence="4" type="ORF">HRUBRA_00346</name>
</gene>
<dbReference type="SUPFAM" id="SSF54631">
    <property type="entry name" value="CBS-domain pair"/>
    <property type="match status" value="1"/>
</dbReference>
<feature type="domain" description="CBS" evidence="3">
    <location>
        <begin position="10"/>
        <end position="68"/>
    </location>
</feature>
<keyword evidence="5" id="KW-1185">Reference proteome</keyword>
<dbReference type="InterPro" id="IPR046342">
    <property type="entry name" value="CBS_dom_sf"/>
</dbReference>
<reference evidence="4 5" key="1">
    <citation type="journal article" date="2014" name="Genome Announc.">
        <title>Genome Sequence of Gammaproteobacterial Pseudohaliea rubra Type Strain DSM 19751, Isolated from Coastal Seawater of the Mediterranean Sea.</title>
        <authorList>
            <person name="Spring S."/>
            <person name="Fiebig A."/>
            <person name="Riedel T."/>
            <person name="Goker M."/>
            <person name="Klenk H.P."/>
        </authorList>
    </citation>
    <scope>NUCLEOTIDE SEQUENCE [LARGE SCALE GENOMIC DNA]</scope>
    <source>
        <strain evidence="4 5">DSM 19751</strain>
    </source>
</reference>
<proteinExistence type="predicted"/>
<dbReference type="InterPro" id="IPR051257">
    <property type="entry name" value="Diverse_CBS-Domain"/>
</dbReference>
<dbReference type="PATRIC" id="fig|1265313.6.peg.346"/>
<evidence type="ECO:0000313" key="5">
    <source>
        <dbReference type="Proteomes" id="UP000029640"/>
    </source>
</evidence>
<dbReference type="InterPro" id="IPR000644">
    <property type="entry name" value="CBS_dom"/>
</dbReference>
<dbReference type="STRING" id="1265313.HRUBRA_00346"/>
<keyword evidence="1 2" id="KW-0129">CBS domain</keyword>
<dbReference type="eggNOG" id="COG0517">
    <property type="taxonomic scope" value="Bacteria"/>
</dbReference>
<dbReference type="RefSeq" id="WP_035514420.1">
    <property type="nucleotide sequence ID" value="NZ_KN234748.1"/>
</dbReference>
<dbReference type="AlphaFoldDB" id="A0A095X2R1"/>
<organism evidence="4 5">
    <name type="scientific">Pseudohaliea rubra DSM 19751</name>
    <dbReference type="NCBI Taxonomy" id="1265313"/>
    <lineage>
        <taxon>Bacteria</taxon>
        <taxon>Pseudomonadati</taxon>
        <taxon>Pseudomonadota</taxon>
        <taxon>Gammaproteobacteria</taxon>
        <taxon>Cellvibrionales</taxon>
        <taxon>Halieaceae</taxon>
        <taxon>Pseudohaliea</taxon>
    </lineage>
</organism>
<evidence type="ECO:0000313" key="4">
    <source>
        <dbReference type="EMBL" id="KGE05144.1"/>
    </source>
</evidence>
<evidence type="ECO:0000256" key="2">
    <source>
        <dbReference type="PROSITE-ProRule" id="PRU00703"/>
    </source>
</evidence>
<dbReference type="HOGENOM" id="CLU_040681_12_3_6"/>
<dbReference type="PANTHER" id="PTHR43080">
    <property type="entry name" value="CBS DOMAIN-CONTAINING PROTEIN CBSX3, MITOCHONDRIAL"/>
    <property type="match status" value="1"/>
</dbReference>
<dbReference type="EMBL" id="AUVB01000012">
    <property type="protein sequence ID" value="KGE05144.1"/>
    <property type="molecule type" value="Genomic_DNA"/>
</dbReference>
<dbReference type="SMART" id="SM00116">
    <property type="entry name" value="CBS"/>
    <property type="match status" value="2"/>
</dbReference>
<sequence length="131" mass="14611">MAAKLVRDVMVTDIVTISPFSTLRDALTLMRERGVKSLVVERHDEHDAYGILTYTHILKTIIAEEGDIDLINVYDVSAKPALSVHPSLATKHVAKLMYGQNIKRVLVTENNTAVGIVTTNDLVREVLRLME</sequence>